<dbReference type="SUPFAM" id="SSF51658">
    <property type="entry name" value="Xylose isomerase-like"/>
    <property type="match status" value="1"/>
</dbReference>
<proteinExistence type="predicted"/>
<accession>A0A1I6M777</accession>
<evidence type="ECO:0000313" key="4">
    <source>
        <dbReference type="Proteomes" id="UP000199062"/>
    </source>
</evidence>
<dbReference type="InterPro" id="IPR050312">
    <property type="entry name" value="IolE/XylAMocC-like"/>
</dbReference>
<keyword evidence="3" id="KW-0413">Isomerase</keyword>
<dbReference type="InterPro" id="IPR036237">
    <property type="entry name" value="Xyl_isomerase-like_sf"/>
</dbReference>
<keyword evidence="4" id="KW-1185">Reference proteome</keyword>
<feature type="domain" description="Xylose isomerase-like TIM barrel" evidence="2">
    <location>
        <begin position="22"/>
        <end position="239"/>
    </location>
</feature>
<dbReference type="RefSeq" id="WP_177227718.1">
    <property type="nucleotide sequence ID" value="NZ_FOZK01000005.1"/>
</dbReference>
<dbReference type="STRING" id="767519.SAMN05216559_3871"/>
<evidence type="ECO:0000256" key="1">
    <source>
        <dbReference type="SAM" id="Coils"/>
    </source>
</evidence>
<name>A0A1I6M777_9EURY</name>
<feature type="coiled-coil region" evidence="1">
    <location>
        <begin position="51"/>
        <end position="123"/>
    </location>
</feature>
<dbReference type="EMBL" id="FOZK01000005">
    <property type="protein sequence ID" value="SFS11468.1"/>
    <property type="molecule type" value="Genomic_DNA"/>
</dbReference>
<keyword evidence="1" id="KW-0175">Coiled coil</keyword>
<reference evidence="3 4" key="1">
    <citation type="submission" date="2016-10" db="EMBL/GenBank/DDBJ databases">
        <authorList>
            <person name="de Groot N.N."/>
        </authorList>
    </citation>
    <scope>NUCLEOTIDE SEQUENCE [LARGE SCALE GENOMIC DNA]</scope>
    <source>
        <strain evidence="3 4">CGMCC 1.10457</strain>
    </source>
</reference>
<dbReference type="Gene3D" id="3.20.20.150">
    <property type="entry name" value="Divalent-metal-dependent TIM barrel enzymes"/>
    <property type="match status" value="1"/>
</dbReference>
<dbReference type="InterPro" id="IPR013022">
    <property type="entry name" value="Xyl_isomerase-like_TIM-brl"/>
</dbReference>
<organism evidence="3 4">
    <name type="scientific">Halomicrobium zhouii</name>
    <dbReference type="NCBI Taxonomy" id="767519"/>
    <lineage>
        <taxon>Archaea</taxon>
        <taxon>Methanobacteriati</taxon>
        <taxon>Methanobacteriota</taxon>
        <taxon>Stenosarchaea group</taxon>
        <taxon>Halobacteria</taxon>
        <taxon>Halobacteriales</taxon>
        <taxon>Haloarculaceae</taxon>
        <taxon>Halomicrobium</taxon>
    </lineage>
</organism>
<dbReference type="AlphaFoldDB" id="A0A1I6M777"/>
<dbReference type="GO" id="GO:0016853">
    <property type="term" value="F:isomerase activity"/>
    <property type="evidence" value="ECO:0007669"/>
    <property type="project" value="UniProtKB-KW"/>
</dbReference>
<gene>
    <name evidence="3" type="ORF">SAMN05216559_3871</name>
</gene>
<dbReference type="PANTHER" id="PTHR12110:SF41">
    <property type="entry name" value="INOSOSE DEHYDRATASE"/>
    <property type="match status" value="1"/>
</dbReference>
<dbReference type="Proteomes" id="UP000199062">
    <property type="component" value="Unassembled WGS sequence"/>
</dbReference>
<evidence type="ECO:0000259" key="2">
    <source>
        <dbReference type="Pfam" id="PF01261"/>
    </source>
</evidence>
<protein>
    <submittedName>
        <fullName evidence="3">Sugar phosphate isomerase/epimerase</fullName>
    </submittedName>
</protein>
<dbReference type="PANTHER" id="PTHR12110">
    <property type="entry name" value="HYDROXYPYRUVATE ISOMERASE"/>
    <property type="match status" value="1"/>
</dbReference>
<sequence>MTRPAIQLYTLRNVDRPFTELLELVADAGFEGVEFAFRVADEDPDDVVEALNETELAVAGAHVEIDELEDEFAETVTRYEKLTADDIVVPWLDREHFASHEAIDEAVERLEFLDAELDEHGMEFHYHNHDHEYVDLNGETGFDAFLDQTEFHVELDLGLALAAGDDPVARLRQLGERSDLVHLKDYDVDAGESVPVGEGDLDLDGVSDAVAENDSDWLIYEYPGEDPLETLDEAAETVRDLC</sequence>
<dbReference type="OrthoDB" id="165864at2157"/>
<dbReference type="Pfam" id="PF01261">
    <property type="entry name" value="AP_endonuc_2"/>
    <property type="match status" value="1"/>
</dbReference>
<evidence type="ECO:0000313" key="3">
    <source>
        <dbReference type="EMBL" id="SFS11468.1"/>
    </source>
</evidence>